<feature type="domain" description="Tetrapyrrole biosynthesis uroporphyrinogen III synthase" evidence="1">
    <location>
        <begin position="16"/>
        <end position="232"/>
    </location>
</feature>
<accession>A0A538SV60</accession>
<evidence type="ECO:0000259" key="1">
    <source>
        <dbReference type="Pfam" id="PF02602"/>
    </source>
</evidence>
<dbReference type="SUPFAM" id="SSF69618">
    <property type="entry name" value="HemD-like"/>
    <property type="match status" value="1"/>
</dbReference>
<organism evidence="2 3">
    <name type="scientific">Eiseniibacteriota bacterium</name>
    <dbReference type="NCBI Taxonomy" id="2212470"/>
    <lineage>
        <taxon>Bacteria</taxon>
        <taxon>Candidatus Eiseniibacteriota</taxon>
    </lineage>
</organism>
<dbReference type="PANTHER" id="PTHR12390">
    <property type="entry name" value="UROPORPHYRINOGEN III SYNTHASE"/>
    <property type="match status" value="1"/>
</dbReference>
<dbReference type="CDD" id="cd06578">
    <property type="entry name" value="HemD"/>
    <property type="match status" value="1"/>
</dbReference>
<dbReference type="GO" id="GO:0006780">
    <property type="term" value="P:uroporphyrinogen III biosynthetic process"/>
    <property type="evidence" value="ECO:0007669"/>
    <property type="project" value="InterPro"/>
</dbReference>
<dbReference type="Pfam" id="PF02602">
    <property type="entry name" value="HEM4"/>
    <property type="match status" value="1"/>
</dbReference>
<dbReference type="InterPro" id="IPR036108">
    <property type="entry name" value="4pyrrol_syn_uPrphyn_synt_sf"/>
</dbReference>
<dbReference type="Proteomes" id="UP000319829">
    <property type="component" value="Unassembled WGS sequence"/>
</dbReference>
<dbReference type="InterPro" id="IPR003754">
    <property type="entry name" value="4pyrrol_synth_uPrphyn_synth"/>
</dbReference>
<sequence>MTPLFLVTRRDPADDALVDEAYASGFIVVREALLATEPGPDVRWLDERLGEIPEGTGLAWTSRRAAEALVQALPRDRAKLARVPMYAVGEESAEPLRSAGFSPLVPAEPLGAAVLAQFIASRASQDRLRRVVILHGNRSLPDLSDGLRARGIDVEFLEVYRTRFLNADFGGIDVALEEGTGIIAAFFSPSGVEAFERLLSPKSCARFRKRAAAIARGLVTAAALHRRGYRNVLGFEPGAPFSRYAQRALEATSGGRR</sequence>
<proteinExistence type="predicted"/>
<dbReference type="PANTHER" id="PTHR12390:SF0">
    <property type="entry name" value="UROPORPHYRINOGEN-III SYNTHASE"/>
    <property type="match status" value="1"/>
</dbReference>
<name>A0A538SV60_UNCEI</name>
<dbReference type="EMBL" id="VBOU01000037">
    <property type="protein sequence ID" value="TMQ55266.1"/>
    <property type="molecule type" value="Genomic_DNA"/>
</dbReference>
<dbReference type="Gene3D" id="3.40.50.10090">
    <property type="match status" value="2"/>
</dbReference>
<evidence type="ECO:0000313" key="2">
    <source>
        <dbReference type="EMBL" id="TMQ55266.1"/>
    </source>
</evidence>
<dbReference type="GO" id="GO:0004852">
    <property type="term" value="F:uroporphyrinogen-III synthase activity"/>
    <property type="evidence" value="ECO:0007669"/>
    <property type="project" value="InterPro"/>
</dbReference>
<gene>
    <name evidence="2" type="ORF">E6K74_03670</name>
</gene>
<dbReference type="AlphaFoldDB" id="A0A538SV60"/>
<comment type="caution">
    <text evidence="2">The sequence shown here is derived from an EMBL/GenBank/DDBJ whole genome shotgun (WGS) entry which is preliminary data.</text>
</comment>
<protein>
    <submittedName>
        <fullName evidence="2">Uroporphyrinogen-III synthase</fullName>
    </submittedName>
</protein>
<evidence type="ECO:0000313" key="3">
    <source>
        <dbReference type="Proteomes" id="UP000319829"/>
    </source>
</evidence>
<dbReference type="InterPro" id="IPR039793">
    <property type="entry name" value="UROS/Hem4"/>
</dbReference>
<reference evidence="2 3" key="1">
    <citation type="journal article" date="2019" name="Nat. Microbiol.">
        <title>Mediterranean grassland soil C-N compound turnover is dependent on rainfall and depth, and is mediated by genomically divergent microorganisms.</title>
        <authorList>
            <person name="Diamond S."/>
            <person name="Andeer P.F."/>
            <person name="Li Z."/>
            <person name="Crits-Christoph A."/>
            <person name="Burstein D."/>
            <person name="Anantharaman K."/>
            <person name="Lane K.R."/>
            <person name="Thomas B.C."/>
            <person name="Pan C."/>
            <person name="Northen T.R."/>
            <person name="Banfield J.F."/>
        </authorList>
    </citation>
    <scope>NUCLEOTIDE SEQUENCE [LARGE SCALE GENOMIC DNA]</scope>
    <source>
        <strain evidence="2">WS_4</strain>
    </source>
</reference>
<dbReference type="GO" id="GO:0005829">
    <property type="term" value="C:cytosol"/>
    <property type="evidence" value="ECO:0007669"/>
    <property type="project" value="TreeGrafter"/>
</dbReference>